<sequence length="37" mass="4251">MLDVLIAFTAIGLDAELCKFNVKHFRAVKELRTVQPY</sequence>
<evidence type="ECO:0000313" key="1">
    <source>
        <dbReference type="EMBL" id="AIE84663.1"/>
    </source>
</evidence>
<accession>A0A068NM72</accession>
<protein>
    <submittedName>
        <fullName evidence="1">PilT domain-containing protein</fullName>
    </submittedName>
</protein>
<keyword evidence="2" id="KW-1185">Reference proteome</keyword>
<evidence type="ECO:0000313" key="2">
    <source>
        <dbReference type="Proteomes" id="UP000027982"/>
    </source>
</evidence>
<dbReference type="KEGG" id="fgi:OP10G_1295"/>
<dbReference type="SUPFAM" id="SSF88723">
    <property type="entry name" value="PIN domain-like"/>
    <property type="match status" value="1"/>
</dbReference>
<dbReference type="HOGENOM" id="CLU_3343930_0_0_0"/>
<dbReference type="Proteomes" id="UP000027982">
    <property type="component" value="Chromosome"/>
</dbReference>
<dbReference type="EMBL" id="CP007139">
    <property type="protein sequence ID" value="AIE84663.1"/>
    <property type="molecule type" value="Genomic_DNA"/>
</dbReference>
<gene>
    <name evidence="1" type="ORF">OP10G_1295</name>
</gene>
<dbReference type="AlphaFoldDB" id="A0A068NM72"/>
<organism evidence="1 2">
    <name type="scientific">Fimbriimonas ginsengisoli Gsoil 348</name>
    <dbReference type="NCBI Taxonomy" id="661478"/>
    <lineage>
        <taxon>Bacteria</taxon>
        <taxon>Bacillati</taxon>
        <taxon>Armatimonadota</taxon>
        <taxon>Fimbriimonadia</taxon>
        <taxon>Fimbriimonadales</taxon>
        <taxon>Fimbriimonadaceae</taxon>
        <taxon>Fimbriimonas</taxon>
    </lineage>
</organism>
<proteinExistence type="predicted"/>
<dbReference type="Gene3D" id="3.40.50.1010">
    <property type="entry name" value="5'-nuclease"/>
    <property type="match status" value="1"/>
</dbReference>
<reference evidence="1 2" key="1">
    <citation type="journal article" date="2014" name="PLoS ONE">
        <title>The first complete genome sequence of the class fimbriimonadia in the phylum armatimonadetes.</title>
        <authorList>
            <person name="Hu Z.Y."/>
            <person name="Wang Y.Z."/>
            <person name="Im W.T."/>
            <person name="Wang S.Y."/>
            <person name="Zhao G.P."/>
            <person name="Zheng H.J."/>
            <person name="Quan Z.X."/>
        </authorList>
    </citation>
    <scope>NUCLEOTIDE SEQUENCE [LARGE SCALE GENOMIC DNA]</scope>
    <source>
        <strain evidence="1">Gsoil 348</strain>
    </source>
</reference>
<dbReference type="InterPro" id="IPR029060">
    <property type="entry name" value="PIN-like_dom_sf"/>
</dbReference>
<name>A0A068NM72_FIMGI</name>